<dbReference type="Proteomes" id="UP001642409">
    <property type="component" value="Unassembled WGS sequence"/>
</dbReference>
<dbReference type="EMBL" id="CATOUU010000806">
    <property type="protein sequence ID" value="CAI9950073.1"/>
    <property type="molecule type" value="Genomic_DNA"/>
</dbReference>
<evidence type="ECO:0000313" key="2">
    <source>
        <dbReference type="EMBL" id="CAI9958048.1"/>
    </source>
</evidence>
<evidence type="ECO:0000313" key="4">
    <source>
        <dbReference type="EMBL" id="CAL6080039.1"/>
    </source>
</evidence>
<proteinExistence type="predicted"/>
<dbReference type="AlphaFoldDB" id="A0AA86V6I6"/>
<dbReference type="EMBL" id="CATOUU010000901">
    <property type="protein sequence ID" value="CAI9958048.1"/>
    <property type="molecule type" value="Genomic_DNA"/>
</dbReference>
<evidence type="ECO:0000313" key="1">
    <source>
        <dbReference type="EMBL" id="CAI9950073.1"/>
    </source>
</evidence>
<protein>
    <submittedName>
        <fullName evidence="2">Uncharacterized protein</fullName>
    </submittedName>
</protein>
<evidence type="ECO:0000313" key="5">
    <source>
        <dbReference type="Proteomes" id="UP001642409"/>
    </source>
</evidence>
<organism evidence="2">
    <name type="scientific">Hexamita inflata</name>
    <dbReference type="NCBI Taxonomy" id="28002"/>
    <lineage>
        <taxon>Eukaryota</taxon>
        <taxon>Metamonada</taxon>
        <taxon>Diplomonadida</taxon>
        <taxon>Hexamitidae</taxon>
        <taxon>Hexamitinae</taxon>
        <taxon>Hexamita</taxon>
    </lineage>
</organism>
<dbReference type="EMBL" id="CAXDID020000344">
    <property type="protein sequence ID" value="CAL6080039.1"/>
    <property type="molecule type" value="Genomic_DNA"/>
</dbReference>
<sequence length="287" mass="33862">MSFKNTTFVFREKVHFDQRFTTRLNFNKYDQSCFYNDVGITVGNTECEREDEIQSRDQIITQFECDNVSLEPSTTNISLLKYFQIQQQFKRFKLDYVESDFDYTCQIISNSSAFYLELYNTQSSDVQCFYRAFHSSNENRTTLFGILCALNHIQDQNCSIQFLLQNNSVIRQFNFRIKNSSSAKMPNMDLVMQILQHSNKFSFKSKKHFDERFLIRLSLKSNLFFDHLSNTELFSIKDIKSIQSQIETIQEEPNLTKQFDYGNLSADQISVIHNELLELFQSQKGTI</sequence>
<dbReference type="EMBL" id="CAXDID020000121">
    <property type="protein sequence ID" value="CAL6032007.1"/>
    <property type="molecule type" value="Genomic_DNA"/>
</dbReference>
<evidence type="ECO:0000313" key="3">
    <source>
        <dbReference type="EMBL" id="CAL6032007.1"/>
    </source>
</evidence>
<gene>
    <name evidence="3" type="ORF">HINF_LOCUS34278</name>
    <name evidence="1" type="ORF">HINF_LOCUS37718</name>
    <name evidence="2" type="ORF">HINF_LOCUS45693</name>
    <name evidence="4" type="ORF">HINF_LOCUS59675</name>
</gene>
<reference evidence="3 5" key="2">
    <citation type="submission" date="2024-07" db="EMBL/GenBank/DDBJ databases">
        <authorList>
            <person name="Akdeniz Z."/>
        </authorList>
    </citation>
    <scope>NUCLEOTIDE SEQUENCE [LARGE SCALE GENOMIC DNA]</scope>
</reference>
<reference evidence="2" key="1">
    <citation type="submission" date="2023-06" db="EMBL/GenBank/DDBJ databases">
        <authorList>
            <person name="Kurt Z."/>
        </authorList>
    </citation>
    <scope>NUCLEOTIDE SEQUENCE</scope>
</reference>
<keyword evidence="5" id="KW-1185">Reference proteome</keyword>
<comment type="caution">
    <text evidence="2">The sequence shown here is derived from an EMBL/GenBank/DDBJ whole genome shotgun (WGS) entry which is preliminary data.</text>
</comment>
<name>A0AA86V6I6_9EUKA</name>
<accession>A0AA86V6I6</accession>